<dbReference type="OMA" id="FNIAMQM"/>
<dbReference type="GO" id="GO:0016705">
    <property type="term" value="F:oxidoreductase activity, acting on paired donors, with incorporation or reduction of molecular oxygen"/>
    <property type="evidence" value="ECO:0007669"/>
    <property type="project" value="InterPro"/>
</dbReference>
<dbReference type="Gene3D" id="1.10.630.10">
    <property type="entry name" value="Cytochrome P450"/>
    <property type="match status" value="1"/>
</dbReference>
<comment type="cofactor">
    <cofactor evidence="1 7">
        <name>heme</name>
        <dbReference type="ChEBI" id="CHEBI:30413"/>
    </cofactor>
</comment>
<keyword evidence="8" id="KW-1133">Transmembrane helix</keyword>
<dbReference type="FunCoup" id="G3JP67">
    <property type="interactions" value="1382"/>
</dbReference>
<gene>
    <name evidence="9" type="ORF">CCM_07929</name>
</gene>
<comment type="similarity">
    <text evidence="2">Belongs to the cytochrome P450 family.</text>
</comment>
<dbReference type="STRING" id="983644.G3JP67"/>
<keyword evidence="6" id="KW-0503">Monooxygenase</keyword>
<sequence length="521" mass="59131">MSAIHSLSLPPALEGISRTMWTVLGLVAAVVCAVAYGTAMPRNFPRNIPRVPLWLHFWTVLRGASKSDVYNKLVRGLIEEHGAVAFWNEGAWTILVTKPEYLVQIFKNSDKKLNKMGLAERIPWGSGAKLFGINIIDSDGELYATFRKLLKEGFCLPAPLDSFREKARLLADQLLRAQDSEPSGVLVGPFVWRWALSVWGEYFLDAQFDDAQMDYRTFNIQQVLGVQNRKFMGRLKGLFPFLDNLPFTLPVTRHTDALLYEVQRRLLRLAEERCQSPPPPGGENKIGFSLHRARAEGLMSEFHYQCNHKQLFIAGHENVETTLNSALEELGAHPHIQQLLRDEVTRDIPWDYACKDLDQLPLLNAVIYEALRLYPPLGHMSNRIATVPYVLGDDIAVPQGMMLGWHSYGIQTDPRVWGETARSFDPFRWGADSAAVKQTLRQRQARGQYLPFGIYGRKCLGFNIAMQMLQCTLCELVRNIDWKHPEGYTFSYGKAALVMPDNITMKIAERRSEPDKVAPTE</sequence>
<dbReference type="GO" id="GO:0005506">
    <property type="term" value="F:iron ion binding"/>
    <property type="evidence" value="ECO:0007669"/>
    <property type="project" value="InterPro"/>
</dbReference>
<dbReference type="OrthoDB" id="1470350at2759"/>
<dbReference type="GO" id="GO:0020037">
    <property type="term" value="F:heme binding"/>
    <property type="evidence" value="ECO:0007669"/>
    <property type="project" value="InterPro"/>
</dbReference>
<dbReference type="InterPro" id="IPR002403">
    <property type="entry name" value="Cyt_P450_E_grp-IV"/>
</dbReference>
<accession>G3JP67</accession>
<evidence type="ECO:0000256" key="4">
    <source>
        <dbReference type="ARBA" id="ARBA00022723"/>
    </source>
</evidence>
<dbReference type="SUPFAM" id="SSF48264">
    <property type="entry name" value="Cytochrome P450"/>
    <property type="match status" value="1"/>
</dbReference>
<dbReference type="KEGG" id="cmt:CCM_07929"/>
<dbReference type="eggNOG" id="KOG0157">
    <property type="taxonomic scope" value="Eukaryota"/>
</dbReference>
<evidence type="ECO:0000313" key="10">
    <source>
        <dbReference type="Proteomes" id="UP000001610"/>
    </source>
</evidence>
<feature type="binding site" description="axial binding residue" evidence="7">
    <location>
        <position position="459"/>
    </location>
    <ligand>
        <name>heme</name>
        <dbReference type="ChEBI" id="CHEBI:30413"/>
    </ligand>
    <ligandPart>
        <name>Fe</name>
        <dbReference type="ChEBI" id="CHEBI:18248"/>
    </ligandPart>
</feature>
<organism evidence="9 10">
    <name type="scientific">Cordyceps militaris (strain CM01)</name>
    <name type="common">Caterpillar fungus</name>
    <dbReference type="NCBI Taxonomy" id="983644"/>
    <lineage>
        <taxon>Eukaryota</taxon>
        <taxon>Fungi</taxon>
        <taxon>Dikarya</taxon>
        <taxon>Ascomycota</taxon>
        <taxon>Pezizomycotina</taxon>
        <taxon>Sordariomycetes</taxon>
        <taxon>Hypocreomycetidae</taxon>
        <taxon>Hypocreales</taxon>
        <taxon>Cordycipitaceae</taxon>
        <taxon>Cordyceps</taxon>
    </lineage>
</organism>
<dbReference type="HOGENOM" id="CLU_031576_0_0_1"/>
<dbReference type="RefSeq" id="XP_006673132.1">
    <property type="nucleotide sequence ID" value="XM_006673069.1"/>
</dbReference>
<feature type="transmembrane region" description="Helical" evidence="8">
    <location>
        <begin position="20"/>
        <end position="39"/>
    </location>
</feature>
<dbReference type="PRINTS" id="PR00465">
    <property type="entry name" value="EP450IV"/>
</dbReference>
<evidence type="ECO:0000256" key="7">
    <source>
        <dbReference type="PIRSR" id="PIRSR602403-1"/>
    </source>
</evidence>
<dbReference type="InterPro" id="IPR001128">
    <property type="entry name" value="Cyt_P450"/>
</dbReference>
<evidence type="ECO:0000256" key="8">
    <source>
        <dbReference type="SAM" id="Phobius"/>
    </source>
</evidence>
<keyword evidence="5 7" id="KW-0408">Iron</keyword>
<keyword evidence="4 7" id="KW-0479">Metal-binding</keyword>
<dbReference type="EMBL" id="JH126404">
    <property type="protein sequence ID" value="EGX89677.1"/>
    <property type="molecule type" value="Genomic_DNA"/>
</dbReference>
<dbReference type="InterPro" id="IPR036396">
    <property type="entry name" value="Cyt_P450_sf"/>
</dbReference>
<proteinExistence type="inferred from homology"/>
<keyword evidence="8" id="KW-0472">Membrane</keyword>
<evidence type="ECO:0000256" key="1">
    <source>
        <dbReference type="ARBA" id="ARBA00001971"/>
    </source>
</evidence>
<dbReference type="PANTHER" id="PTHR24305:SF223">
    <property type="entry name" value="CYTOCHROME P450-DIT2"/>
    <property type="match status" value="1"/>
</dbReference>
<dbReference type="VEuPathDB" id="FungiDB:CCM_07929"/>
<dbReference type="GO" id="GO:0004497">
    <property type="term" value="F:monooxygenase activity"/>
    <property type="evidence" value="ECO:0007669"/>
    <property type="project" value="UniProtKB-KW"/>
</dbReference>
<dbReference type="PRINTS" id="PR00385">
    <property type="entry name" value="P450"/>
</dbReference>
<evidence type="ECO:0000256" key="6">
    <source>
        <dbReference type="ARBA" id="ARBA00023033"/>
    </source>
</evidence>
<dbReference type="InParanoid" id="G3JP67"/>
<dbReference type="AlphaFoldDB" id="G3JP67"/>
<dbReference type="Pfam" id="PF00067">
    <property type="entry name" value="p450"/>
    <property type="match status" value="1"/>
</dbReference>
<evidence type="ECO:0000256" key="5">
    <source>
        <dbReference type="ARBA" id="ARBA00023004"/>
    </source>
</evidence>
<keyword evidence="3 7" id="KW-0349">Heme</keyword>
<dbReference type="Proteomes" id="UP000001610">
    <property type="component" value="Unassembled WGS sequence"/>
</dbReference>
<dbReference type="InterPro" id="IPR050121">
    <property type="entry name" value="Cytochrome_P450_monoxygenase"/>
</dbReference>
<dbReference type="GeneID" id="18169939"/>
<dbReference type="PANTHER" id="PTHR24305">
    <property type="entry name" value="CYTOCHROME P450"/>
    <property type="match status" value="1"/>
</dbReference>
<keyword evidence="6" id="KW-0560">Oxidoreductase</keyword>
<evidence type="ECO:0000313" key="9">
    <source>
        <dbReference type="EMBL" id="EGX89677.1"/>
    </source>
</evidence>
<name>G3JP67_CORMM</name>
<keyword evidence="10" id="KW-1185">Reference proteome</keyword>
<keyword evidence="8" id="KW-0812">Transmembrane</keyword>
<reference evidence="9 10" key="1">
    <citation type="journal article" date="2011" name="Genome Biol.">
        <title>Genome sequence of the insect pathogenic fungus Cordyceps militaris, a valued traditional Chinese medicine.</title>
        <authorList>
            <person name="Zheng P."/>
            <person name="Xia Y."/>
            <person name="Xiao G."/>
            <person name="Xiong C."/>
            <person name="Hu X."/>
            <person name="Zhang S."/>
            <person name="Zheng H."/>
            <person name="Huang Y."/>
            <person name="Zhou Y."/>
            <person name="Wang S."/>
            <person name="Zhao G.P."/>
            <person name="Liu X."/>
            <person name="St Leger R.J."/>
            <person name="Wang C."/>
        </authorList>
    </citation>
    <scope>NUCLEOTIDE SEQUENCE [LARGE SCALE GENOMIC DNA]</scope>
    <source>
        <strain evidence="9 10">CM01</strain>
    </source>
</reference>
<evidence type="ECO:0000256" key="2">
    <source>
        <dbReference type="ARBA" id="ARBA00010617"/>
    </source>
</evidence>
<evidence type="ECO:0000256" key="3">
    <source>
        <dbReference type="ARBA" id="ARBA00022617"/>
    </source>
</evidence>
<protein>
    <submittedName>
        <fullName evidence="9">p450 family sporulation-specific N-formyltyrosine oxidase Dit2</fullName>
    </submittedName>
</protein>